<proteinExistence type="predicted"/>
<comment type="caution">
    <text evidence="1">The sequence shown here is derived from an EMBL/GenBank/DDBJ whole genome shotgun (WGS) entry which is preliminary data.</text>
</comment>
<name>A0AA38MB61_9CUCU</name>
<evidence type="ECO:0000313" key="2">
    <source>
        <dbReference type="Proteomes" id="UP001168821"/>
    </source>
</evidence>
<dbReference type="Proteomes" id="UP001168821">
    <property type="component" value="Unassembled WGS sequence"/>
</dbReference>
<organism evidence="1 2">
    <name type="scientific">Zophobas morio</name>
    <dbReference type="NCBI Taxonomy" id="2755281"/>
    <lineage>
        <taxon>Eukaryota</taxon>
        <taxon>Metazoa</taxon>
        <taxon>Ecdysozoa</taxon>
        <taxon>Arthropoda</taxon>
        <taxon>Hexapoda</taxon>
        <taxon>Insecta</taxon>
        <taxon>Pterygota</taxon>
        <taxon>Neoptera</taxon>
        <taxon>Endopterygota</taxon>
        <taxon>Coleoptera</taxon>
        <taxon>Polyphaga</taxon>
        <taxon>Cucujiformia</taxon>
        <taxon>Tenebrionidae</taxon>
        <taxon>Zophobas</taxon>
    </lineage>
</organism>
<dbReference type="EMBL" id="JALNTZ010000006">
    <property type="protein sequence ID" value="KAJ3649492.1"/>
    <property type="molecule type" value="Genomic_DNA"/>
</dbReference>
<keyword evidence="2" id="KW-1185">Reference proteome</keyword>
<dbReference type="AlphaFoldDB" id="A0AA38MB61"/>
<sequence>MILVVANASCPQTTTRSFDIARKIANYSCFSSTSTRAFSDHMKLSFVFVKCRNEMLPEPVRRSTVCSRLHFCRIKFTVLFGIAKVTVTYRCDIPL</sequence>
<gene>
    <name evidence="1" type="ORF">Zmor_021232</name>
</gene>
<protein>
    <submittedName>
        <fullName evidence="1">Uncharacterized protein</fullName>
    </submittedName>
</protein>
<evidence type="ECO:0000313" key="1">
    <source>
        <dbReference type="EMBL" id="KAJ3649492.1"/>
    </source>
</evidence>
<reference evidence="1" key="1">
    <citation type="journal article" date="2023" name="G3 (Bethesda)">
        <title>Whole genome assemblies of Zophobas morio and Tenebrio molitor.</title>
        <authorList>
            <person name="Kaur S."/>
            <person name="Stinson S.A."/>
            <person name="diCenzo G.C."/>
        </authorList>
    </citation>
    <scope>NUCLEOTIDE SEQUENCE</scope>
    <source>
        <strain evidence="1">QUZm001</strain>
    </source>
</reference>
<accession>A0AA38MB61</accession>